<evidence type="ECO:0000313" key="3">
    <source>
        <dbReference type="Proteomes" id="UP000001880"/>
    </source>
</evidence>
<dbReference type="Pfam" id="PF16242">
    <property type="entry name" value="Pyrid_ox_like"/>
    <property type="match status" value="1"/>
</dbReference>
<evidence type="ECO:0000313" key="2">
    <source>
        <dbReference type="EMBL" id="ACY18669.1"/>
    </source>
</evidence>
<reference evidence="2 3" key="1">
    <citation type="journal article" date="2010" name="Stand. Genomic Sci.">
        <title>Complete genome sequence of Haliangium ochraceum type strain (SMP-2).</title>
        <authorList>
            <consortium name="US DOE Joint Genome Institute (JGI-PGF)"/>
            <person name="Ivanova N."/>
            <person name="Daum C."/>
            <person name="Lang E."/>
            <person name="Abt B."/>
            <person name="Kopitz M."/>
            <person name="Saunders E."/>
            <person name="Lapidus A."/>
            <person name="Lucas S."/>
            <person name="Glavina Del Rio T."/>
            <person name="Nolan M."/>
            <person name="Tice H."/>
            <person name="Copeland A."/>
            <person name="Cheng J.F."/>
            <person name="Chen F."/>
            <person name="Bruce D."/>
            <person name="Goodwin L."/>
            <person name="Pitluck S."/>
            <person name="Mavromatis K."/>
            <person name="Pati A."/>
            <person name="Mikhailova N."/>
            <person name="Chen A."/>
            <person name="Palaniappan K."/>
            <person name="Land M."/>
            <person name="Hauser L."/>
            <person name="Chang Y.J."/>
            <person name="Jeffries C.D."/>
            <person name="Detter J.C."/>
            <person name="Brettin T."/>
            <person name="Rohde M."/>
            <person name="Goker M."/>
            <person name="Bristow J."/>
            <person name="Markowitz V."/>
            <person name="Eisen J.A."/>
            <person name="Hugenholtz P."/>
            <person name="Kyrpides N.C."/>
            <person name="Klenk H.P."/>
        </authorList>
    </citation>
    <scope>NUCLEOTIDE SEQUENCE [LARGE SCALE GENOMIC DNA]</scope>
    <source>
        <strain evidence="3">DSM 14365 / CIP 107738 / JCM 11303 / AJ 13395 / SMP-2</strain>
    </source>
</reference>
<feature type="domain" description="General stress protein FMN-binding split barrel" evidence="1">
    <location>
        <begin position="8"/>
        <end position="153"/>
    </location>
</feature>
<dbReference type="PANTHER" id="PTHR34818">
    <property type="entry name" value="PROTEIN BLI-3"/>
    <property type="match status" value="1"/>
</dbReference>
<proteinExistence type="predicted"/>
<dbReference type="eggNOG" id="COG3871">
    <property type="taxonomic scope" value="Bacteria"/>
</dbReference>
<dbReference type="Gene3D" id="2.30.110.10">
    <property type="entry name" value="Electron Transport, Fmn-binding Protein, Chain A"/>
    <property type="match status" value="1"/>
</dbReference>
<dbReference type="STRING" id="502025.Hoch_6194"/>
<dbReference type="InterPro" id="IPR012349">
    <property type="entry name" value="Split_barrel_FMN-bd"/>
</dbReference>
<dbReference type="PANTHER" id="PTHR34818:SF1">
    <property type="entry name" value="PROTEIN BLI-3"/>
    <property type="match status" value="1"/>
</dbReference>
<dbReference type="RefSeq" id="WP_012831261.1">
    <property type="nucleotide sequence ID" value="NC_013440.1"/>
</dbReference>
<dbReference type="EMBL" id="CP001804">
    <property type="protein sequence ID" value="ACY18669.1"/>
    <property type="molecule type" value="Genomic_DNA"/>
</dbReference>
<name>D0LMI2_HALO1</name>
<dbReference type="SUPFAM" id="SSF50475">
    <property type="entry name" value="FMN-binding split barrel"/>
    <property type="match status" value="1"/>
</dbReference>
<keyword evidence="3" id="KW-1185">Reference proteome</keyword>
<dbReference type="Proteomes" id="UP000001880">
    <property type="component" value="Chromosome"/>
</dbReference>
<sequence length="167" mass="18908">MGTQVENEKKTFREILSHFDNAMLVTRASDGFLRSRPMAIADSESDGDLWFFTSIESGKVDEIMSDPRCAAVMQGNLRYLSISGRAELVKNQSKIDELWKPTFDAWFEDGKNDPNLTLIRFKAEEGEYWDNSGVKGLRYMLEVAKALFHGGTVNPEKLGDNHAQVRL</sequence>
<dbReference type="HOGENOM" id="CLU_091428_1_1_7"/>
<dbReference type="InterPro" id="IPR038725">
    <property type="entry name" value="YdaG_split_barrel_FMN-bd"/>
</dbReference>
<evidence type="ECO:0000259" key="1">
    <source>
        <dbReference type="Pfam" id="PF16242"/>
    </source>
</evidence>
<organism evidence="2 3">
    <name type="scientific">Haliangium ochraceum (strain DSM 14365 / JCM 11303 / SMP-2)</name>
    <dbReference type="NCBI Taxonomy" id="502025"/>
    <lineage>
        <taxon>Bacteria</taxon>
        <taxon>Pseudomonadati</taxon>
        <taxon>Myxococcota</taxon>
        <taxon>Polyangia</taxon>
        <taxon>Haliangiales</taxon>
        <taxon>Kofleriaceae</taxon>
        <taxon>Haliangium</taxon>
    </lineage>
</organism>
<dbReference type="AlphaFoldDB" id="D0LMI2"/>
<accession>D0LMI2</accession>
<dbReference type="OrthoDB" id="1432662at2"/>
<protein>
    <submittedName>
        <fullName evidence="2">Pyridoxamine 5'-phosphate oxidase-related FMN-binding protein</fullName>
    </submittedName>
</protein>
<dbReference type="KEGG" id="hoh:Hoch_6194"/>
<gene>
    <name evidence="2" type="ordered locus">Hoch_6194</name>
</gene>
<dbReference type="InterPro" id="IPR052917">
    <property type="entry name" value="Stress-Dev_Protein"/>
</dbReference>